<sequence length="218" mass="22757">MTTPAETRPSRRLARLAWAVAIVVLLAAMAMDTKVLTTEEAAASNPAAFDAKVYAAEEYPKIVEAVRTGAVQLPEVAAAVAADAQAAGEKYGKTAGTDKYAIPVTFTGEVTEADDNTLTVDVADMPEGTTVRVAIGSAVNGTAVRDVTGAYPFRDFANQTDHQQMANELKALVQQNVTRKIDPDAAEGAQASVTGIYVVGVGPQDSFLVTPVELEVSG</sequence>
<organism evidence="1 2">
    <name type="scientific">Thermostaphylospora chromogena</name>
    <dbReference type="NCBI Taxonomy" id="35622"/>
    <lineage>
        <taxon>Bacteria</taxon>
        <taxon>Bacillati</taxon>
        <taxon>Actinomycetota</taxon>
        <taxon>Actinomycetes</taxon>
        <taxon>Streptosporangiales</taxon>
        <taxon>Thermomonosporaceae</taxon>
        <taxon>Thermostaphylospora</taxon>
    </lineage>
</organism>
<dbReference type="InterPro" id="IPR036215">
    <property type="entry name" value="TM0957-like_sf"/>
</dbReference>
<dbReference type="Proteomes" id="UP000217103">
    <property type="component" value="Unassembled WGS sequence"/>
</dbReference>
<gene>
    <name evidence="1" type="ORF">SAMN04489764_3781</name>
</gene>
<dbReference type="EMBL" id="FNKK01000002">
    <property type="protein sequence ID" value="SDR15960.1"/>
    <property type="molecule type" value="Genomic_DNA"/>
</dbReference>
<dbReference type="OrthoDB" id="6631333at2"/>
<keyword evidence="2" id="KW-1185">Reference proteome</keyword>
<dbReference type="Pfam" id="PF10054">
    <property type="entry name" value="DUF2291"/>
    <property type="match status" value="1"/>
</dbReference>
<name>A0A1H1GS09_9ACTN</name>
<dbReference type="RefSeq" id="WP_093260596.1">
    <property type="nucleotide sequence ID" value="NZ_FNKK01000002.1"/>
</dbReference>
<protein>
    <submittedName>
        <fullName evidence="1">Predicted lipoprotein</fullName>
    </submittedName>
</protein>
<reference evidence="1 2" key="1">
    <citation type="submission" date="2016-10" db="EMBL/GenBank/DDBJ databases">
        <authorList>
            <person name="de Groot N.N."/>
        </authorList>
    </citation>
    <scope>NUCLEOTIDE SEQUENCE [LARGE SCALE GENOMIC DNA]</scope>
    <source>
        <strain evidence="1 2">DSM 43794</strain>
    </source>
</reference>
<accession>A0A1H1GS09</accession>
<dbReference type="InterPro" id="IPR014582">
    <property type="entry name" value="UCP033535_lipo"/>
</dbReference>
<dbReference type="Gene3D" id="1.10.10.1260">
    <property type="entry name" value="Envelope glycoprotein gp160, DUF2291, helical domain"/>
    <property type="match status" value="1"/>
</dbReference>
<evidence type="ECO:0000313" key="2">
    <source>
        <dbReference type="Proteomes" id="UP000217103"/>
    </source>
</evidence>
<dbReference type="AlphaFoldDB" id="A0A1H1GS09"/>
<keyword evidence="1" id="KW-0449">Lipoprotein</keyword>
<evidence type="ECO:0000313" key="1">
    <source>
        <dbReference type="EMBL" id="SDR15960.1"/>
    </source>
</evidence>
<proteinExistence type="predicted"/>
<dbReference type="Gene3D" id="2.40.50.420">
    <property type="entry name" value="Envelope glycoprotein gp160, DUF2291, alpha/beta domain"/>
    <property type="match status" value="1"/>
</dbReference>
<dbReference type="STRING" id="35622.SAMN04489764_3781"/>
<dbReference type="PIRSF" id="PIRSF033535">
    <property type="entry name" value="UCP033535_plp"/>
    <property type="match status" value="1"/>
</dbReference>
<dbReference type="SUPFAM" id="SSF141318">
    <property type="entry name" value="TM0957-like"/>
    <property type="match status" value="1"/>
</dbReference>